<dbReference type="GO" id="GO:0032259">
    <property type="term" value="P:methylation"/>
    <property type="evidence" value="ECO:0007669"/>
    <property type="project" value="UniProtKB-KW"/>
</dbReference>
<protein>
    <recommendedName>
        <fullName evidence="7">Methyltransferase small domain-containing protein</fullName>
    </recommendedName>
</protein>
<dbReference type="GO" id="GO:0008757">
    <property type="term" value="F:S-adenosylmethionine-dependent methyltransferase activity"/>
    <property type="evidence" value="ECO:0007669"/>
    <property type="project" value="TreeGrafter"/>
</dbReference>
<dbReference type="PANTHER" id="PTHR45875:SF1">
    <property type="entry name" value="METHYLTRANSFERASE N6AMT1"/>
    <property type="match status" value="1"/>
</dbReference>
<dbReference type="SUPFAM" id="SSF53335">
    <property type="entry name" value="S-adenosyl-L-methionine-dependent methyltransferases"/>
    <property type="match status" value="1"/>
</dbReference>
<dbReference type="GO" id="GO:0035657">
    <property type="term" value="C:eRF1 methyltransferase complex"/>
    <property type="evidence" value="ECO:0007669"/>
    <property type="project" value="TreeGrafter"/>
</dbReference>
<evidence type="ECO:0000313" key="5">
    <source>
        <dbReference type="EMBL" id="PSN90082.1"/>
    </source>
</evidence>
<dbReference type="EMBL" id="NEXJ01000097">
    <property type="protein sequence ID" value="PSN90082.1"/>
    <property type="molecule type" value="Genomic_DNA"/>
</dbReference>
<evidence type="ECO:0000256" key="1">
    <source>
        <dbReference type="ARBA" id="ARBA00006149"/>
    </source>
</evidence>
<keyword evidence="4" id="KW-0949">S-adenosyl-L-methionine</keyword>
<dbReference type="AlphaFoldDB" id="A0A2R6AUP4"/>
<dbReference type="GO" id="GO:0003676">
    <property type="term" value="F:nucleic acid binding"/>
    <property type="evidence" value="ECO:0007669"/>
    <property type="project" value="InterPro"/>
</dbReference>
<dbReference type="InterPro" id="IPR002052">
    <property type="entry name" value="DNA_methylase_N6_adenine_CS"/>
</dbReference>
<dbReference type="GO" id="GO:0008276">
    <property type="term" value="F:protein methyltransferase activity"/>
    <property type="evidence" value="ECO:0007669"/>
    <property type="project" value="TreeGrafter"/>
</dbReference>
<accession>A0A2R6AUP4</accession>
<comment type="caution">
    <text evidence="5">The sequence shown here is derived from an EMBL/GenBank/DDBJ whole genome shotgun (WGS) entry which is preliminary data.</text>
</comment>
<gene>
    <name evidence="5" type="ORF">B9Q08_05400</name>
</gene>
<sequence length="205" mass="23073">MWRGSSNLQRSFEFMGFKIIVDSNVYDPSTDTFLMADAILEHPRVGQAMELGTGCGILSLVASQVAENVFSYDTCVYSYRNAIKNVVINGLRDKVHVFLDDGSNSPMVDLVIVNPPYLPSGPLYKQDALSCAWNGGPDGLRIALNMLEIARRKVRRGGSVLIVRSSTQDSDLFFNALREKGFEWSLAKRQSDFYERLEVYRCNRL</sequence>
<evidence type="ECO:0000256" key="2">
    <source>
        <dbReference type="ARBA" id="ARBA00022603"/>
    </source>
</evidence>
<keyword evidence="3" id="KW-0808">Transferase</keyword>
<dbReference type="CDD" id="cd02440">
    <property type="entry name" value="AdoMet_MTases"/>
    <property type="match status" value="1"/>
</dbReference>
<evidence type="ECO:0000256" key="4">
    <source>
        <dbReference type="ARBA" id="ARBA00022691"/>
    </source>
</evidence>
<dbReference type="Gene3D" id="3.40.50.150">
    <property type="entry name" value="Vaccinia Virus protein VP39"/>
    <property type="match status" value="1"/>
</dbReference>
<name>A0A2R6AUP4_9ARCH</name>
<dbReference type="Proteomes" id="UP000240490">
    <property type="component" value="Unassembled WGS sequence"/>
</dbReference>
<evidence type="ECO:0008006" key="7">
    <source>
        <dbReference type="Google" id="ProtNLM"/>
    </source>
</evidence>
<comment type="similarity">
    <text evidence="1">Belongs to the eukaryotic/archaeal PrmC-related family.</text>
</comment>
<dbReference type="InterPro" id="IPR029063">
    <property type="entry name" value="SAM-dependent_MTases_sf"/>
</dbReference>
<proteinExistence type="inferred from homology"/>
<dbReference type="InterPro" id="IPR052190">
    <property type="entry name" value="Euk-Arch_PrmC-MTase"/>
</dbReference>
<reference evidence="5 6" key="1">
    <citation type="submission" date="2017-04" db="EMBL/GenBank/DDBJ databases">
        <title>Novel microbial lineages endemic to geothermal iron-oxide mats fill important gaps in the evolutionary history of Archaea.</title>
        <authorList>
            <person name="Jay Z.J."/>
            <person name="Beam J.P."/>
            <person name="Dlakic M."/>
            <person name="Rusch D.B."/>
            <person name="Kozubal M.A."/>
            <person name="Inskeep W.P."/>
        </authorList>
    </citation>
    <scope>NUCLEOTIDE SEQUENCE [LARGE SCALE GENOMIC DNA]</scope>
    <source>
        <strain evidence="5">ECH_B_SAG-M15</strain>
    </source>
</reference>
<evidence type="ECO:0000256" key="3">
    <source>
        <dbReference type="ARBA" id="ARBA00022679"/>
    </source>
</evidence>
<evidence type="ECO:0000313" key="6">
    <source>
        <dbReference type="Proteomes" id="UP000240490"/>
    </source>
</evidence>
<dbReference type="Pfam" id="PF06325">
    <property type="entry name" value="PrmA"/>
    <property type="match status" value="1"/>
</dbReference>
<dbReference type="PROSITE" id="PS00092">
    <property type="entry name" value="N6_MTASE"/>
    <property type="match status" value="1"/>
</dbReference>
<keyword evidence="2" id="KW-0489">Methyltransferase</keyword>
<organism evidence="5 6">
    <name type="scientific">Candidatus Marsarchaeota G2 archaeon ECH_B_SAG-M15</name>
    <dbReference type="NCBI Taxonomy" id="1978162"/>
    <lineage>
        <taxon>Archaea</taxon>
        <taxon>Candidatus Marsarchaeota</taxon>
        <taxon>Candidatus Marsarchaeota group 2</taxon>
    </lineage>
</organism>
<dbReference type="PANTHER" id="PTHR45875">
    <property type="entry name" value="METHYLTRANSFERASE N6AMT1"/>
    <property type="match status" value="1"/>
</dbReference>